<feature type="non-terminal residue" evidence="1">
    <location>
        <position position="248"/>
    </location>
</feature>
<dbReference type="InterPro" id="IPR013783">
    <property type="entry name" value="Ig-like_fold"/>
</dbReference>
<gene>
    <name evidence="1" type="ORF">OBE_02372</name>
</gene>
<sequence>MPQQTTTTLDETKKVSFTLNCSKPGYTFTVYKVAELKTTENPYKTGYDSLIPSISDEILSGKTSNVLSALDGLSSIPSTASTVGTFTTSATSVKKTFSSLAQGLYYIKATNFPAGVRSVTNSVVSLPYYNNGWVYSINDIDLATKVNDGDVVTGKTITNSTKDNTNFTDVSLGDTVNFEIKSSTAGSSEMKLKSYTVYDEMSAGLTLDKDSVKVALLNAQGGKVADLTSTDYALNVTSEVDGKATTFN</sequence>
<evidence type="ECO:0000313" key="1">
    <source>
        <dbReference type="EMBL" id="EKC73477.1"/>
    </source>
</evidence>
<proteinExistence type="predicted"/>
<dbReference type="AlphaFoldDB" id="K1TK04"/>
<reference evidence="1" key="1">
    <citation type="journal article" date="2013" name="Environ. Microbiol.">
        <title>Microbiota from the distal guts of lean and obese adolescents exhibit partial functional redundancy besides clear differences in community structure.</title>
        <authorList>
            <person name="Ferrer M."/>
            <person name="Ruiz A."/>
            <person name="Lanza F."/>
            <person name="Haange S.B."/>
            <person name="Oberbach A."/>
            <person name="Till H."/>
            <person name="Bargiela R."/>
            <person name="Campoy C."/>
            <person name="Segura M.T."/>
            <person name="Richter M."/>
            <person name="von Bergen M."/>
            <person name="Seifert J."/>
            <person name="Suarez A."/>
        </authorList>
    </citation>
    <scope>NUCLEOTIDE SEQUENCE</scope>
</reference>
<name>K1TK04_9ZZZZ</name>
<dbReference type="Gene3D" id="2.60.40.10">
    <property type="entry name" value="Immunoglobulins"/>
    <property type="match status" value="1"/>
</dbReference>
<protein>
    <submittedName>
        <fullName evidence="1">Cna protein B-type domain protein</fullName>
    </submittedName>
</protein>
<dbReference type="EMBL" id="AJWZ01001541">
    <property type="protein sequence ID" value="EKC73477.1"/>
    <property type="molecule type" value="Genomic_DNA"/>
</dbReference>
<organism evidence="1">
    <name type="scientific">human gut metagenome</name>
    <dbReference type="NCBI Taxonomy" id="408170"/>
    <lineage>
        <taxon>unclassified sequences</taxon>
        <taxon>metagenomes</taxon>
        <taxon>organismal metagenomes</taxon>
    </lineage>
</organism>
<comment type="caution">
    <text evidence="1">The sequence shown here is derived from an EMBL/GenBank/DDBJ whole genome shotgun (WGS) entry which is preliminary data.</text>
</comment>
<accession>K1TK04</accession>
<dbReference type="Gene3D" id="2.60.40.740">
    <property type="match status" value="1"/>
</dbReference>